<reference evidence="2" key="1">
    <citation type="submission" date="2022-11" db="UniProtKB">
        <authorList>
            <consortium name="WormBaseParasite"/>
        </authorList>
    </citation>
    <scope>IDENTIFICATION</scope>
</reference>
<dbReference type="WBParaSite" id="nRc.2.0.1.t19368-RA">
    <property type="protein sequence ID" value="nRc.2.0.1.t19368-RA"/>
    <property type="gene ID" value="nRc.2.0.1.g19368"/>
</dbReference>
<proteinExistence type="predicted"/>
<evidence type="ECO:0000313" key="2">
    <source>
        <dbReference type="WBParaSite" id="nRc.2.0.1.t19368-RA"/>
    </source>
</evidence>
<organism evidence="1 2">
    <name type="scientific">Romanomermis culicivorax</name>
    <name type="common">Nematode worm</name>
    <dbReference type="NCBI Taxonomy" id="13658"/>
    <lineage>
        <taxon>Eukaryota</taxon>
        <taxon>Metazoa</taxon>
        <taxon>Ecdysozoa</taxon>
        <taxon>Nematoda</taxon>
        <taxon>Enoplea</taxon>
        <taxon>Dorylaimia</taxon>
        <taxon>Mermithida</taxon>
        <taxon>Mermithoidea</taxon>
        <taxon>Mermithidae</taxon>
        <taxon>Romanomermis</taxon>
    </lineage>
</organism>
<dbReference type="Proteomes" id="UP000887565">
    <property type="component" value="Unplaced"/>
</dbReference>
<sequence>MDPKFKKRNEKEKTKLHHQVTGTPAHFHIARKAGFTGLYGHVFGYLSERSSICSIKTIMWGLFSHRGEMLRLPVNGGLWGRCVPVEVPGMSICSSPCMLGIGGIIVGGGIWRPGRTEN</sequence>
<name>A0A915J0A7_ROMCU</name>
<protein>
    <submittedName>
        <fullName evidence="2">Uncharacterized protein</fullName>
    </submittedName>
</protein>
<dbReference type="AlphaFoldDB" id="A0A915J0A7"/>
<evidence type="ECO:0000313" key="1">
    <source>
        <dbReference type="Proteomes" id="UP000887565"/>
    </source>
</evidence>
<keyword evidence="1" id="KW-1185">Reference proteome</keyword>
<accession>A0A915J0A7</accession>